<dbReference type="Gene3D" id="1.20.120.1760">
    <property type="match status" value="1"/>
</dbReference>
<dbReference type="InterPro" id="IPR004570">
    <property type="entry name" value="Phosphatidylglycerol_P_synth"/>
</dbReference>
<protein>
    <recommendedName>
        <fullName evidence="5">CDP-diacylglycerol--glycerol-3-phosphate 3-phosphatidyltransferase</fullName>
        <ecNumber evidence="4">2.7.8.5</ecNumber>
    </recommendedName>
</protein>
<evidence type="ECO:0000256" key="12">
    <source>
        <dbReference type="ARBA" id="ARBA00023209"/>
    </source>
</evidence>
<dbReference type="PIRSF" id="PIRSF000847">
    <property type="entry name" value="Phos_ph_gly_syn"/>
    <property type="match status" value="1"/>
</dbReference>
<reference evidence="17 18" key="1">
    <citation type="submission" date="2020-05" db="EMBL/GenBank/DDBJ databases">
        <title>Complete genome sequence of Gemmatimonas greenlandica TET16.</title>
        <authorList>
            <person name="Zeng Y."/>
        </authorList>
    </citation>
    <scope>NUCLEOTIDE SEQUENCE [LARGE SCALE GENOMIC DNA]</scope>
    <source>
        <strain evidence="17 18">TET16</strain>
    </source>
</reference>
<organism evidence="17 18">
    <name type="scientific">Gemmatimonas groenlandica</name>
    <dbReference type="NCBI Taxonomy" id="2732249"/>
    <lineage>
        <taxon>Bacteria</taxon>
        <taxon>Pseudomonadati</taxon>
        <taxon>Gemmatimonadota</taxon>
        <taxon>Gemmatimonadia</taxon>
        <taxon>Gemmatimonadales</taxon>
        <taxon>Gemmatimonadaceae</taxon>
        <taxon>Gemmatimonas</taxon>
    </lineage>
</organism>
<dbReference type="PANTHER" id="PTHR14269:SF11">
    <property type="entry name" value="CDP-DIACYLGLYCEROL--GLYCEROL-3-PHOSPHATE 3-PHOSPHATIDYLTRANSFERASE"/>
    <property type="match status" value="1"/>
</dbReference>
<dbReference type="GO" id="GO:0046474">
    <property type="term" value="P:glycerophospholipid biosynthetic process"/>
    <property type="evidence" value="ECO:0007669"/>
    <property type="project" value="TreeGrafter"/>
</dbReference>
<dbReference type="InterPro" id="IPR000462">
    <property type="entry name" value="CDP-OH_P_trans"/>
</dbReference>
<comment type="pathway">
    <text evidence="2">Phospholipid metabolism; phosphatidylglycerol biosynthesis; phosphatidylglycerol from CDP-diacylglycerol: step 1/2.</text>
</comment>
<evidence type="ECO:0000256" key="5">
    <source>
        <dbReference type="ARBA" id="ARBA00014944"/>
    </source>
</evidence>
<dbReference type="Proteomes" id="UP000500938">
    <property type="component" value="Chromosome"/>
</dbReference>
<evidence type="ECO:0000256" key="16">
    <source>
        <dbReference type="SAM" id="Phobius"/>
    </source>
</evidence>
<dbReference type="InterPro" id="IPR043130">
    <property type="entry name" value="CDP-OH_PTrfase_TM_dom"/>
</dbReference>
<evidence type="ECO:0000256" key="11">
    <source>
        <dbReference type="ARBA" id="ARBA00023136"/>
    </source>
</evidence>
<keyword evidence="11 16" id="KW-0472">Membrane</keyword>
<dbReference type="InterPro" id="IPR048254">
    <property type="entry name" value="CDP_ALCOHOL_P_TRANSF_CS"/>
</dbReference>
<keyword evidence="13" id="KW-1208">Phospholipid metabolism</keyword>
<evidence type="ECO:0000256" key="2">
    <source>
        <dbReference type="ARBA" id="ARBA00005042"/>
    </source>
</evidence>
<dbReference type="RefSeq" id="WP_171223644.1">
    <property type="nucleotide sequence ID" value="NZ_CP053085.1"/>
</dbReference>
<comment type="similarity">
    <text evidence="3 15">Belongs to the CDP-alcohol phosphatidyltransferase class-I family.</text>
</comment>
<evidence type="ECO:0000256" key="6">
    <source>
        <dbReference type="ARBA" id="ARBA00022516"/>
    </source>
</evidence>
<name>A0A6M4IK38_9BACT</name>
<evidence type="ECO:0000256" key="10">
    <source>
        <dbReference type="ARBA" id="ARBA00023098"/>
    </source>
</evidence>
<keyword evidence="6" id="KW-0444">Lipid biosynthesis</keyword>
<keyword evidence="7 15" id="KW-0808">Transferase</keyword>
<dbReference type="Pfam" id="PF01066">
    <property type="entry name" value="CDP-OH_P_transf"/>
    <property type="match status" value="1"/>
</dbReference>
<evidence type="ECO:0000256" key="4">
    <source>
        <dbReference type="ARBA" id="ARBA00013170"/>
    </source>
</evidence>
<gene>
    <name evidence="17" type="ORF">HKW67_01150</name>
</gene>
<comment type="subcellular location">
    <subcellularLocation>
        <location evidence="1">Membrane</location>
        <topology evidence="1">Multi-pass membrane protein</topology>
    </subcellularLocation>
</comment>
<feature type="transmembrane region" description="Helical" evidence="16">
    <location>
        <begin position="126"/>
        <end position="145"/>
    </location>
</feature>
<evidence type="ECO:0000256" key="15">
    <source>
        <dbReference type="RuleBase" id="RU003750"/>
    </source>
</evidence>
<evidence type="ECO:0000256" key="1">
    <source>
        <dbReference type="ARBA" id="ARBA00004141"/>
    </source>
</evidence>
<dbReference type="EMBL" id="CP053085">
    <property type="protein sequence ID" value="QJR34218.1"/>
    <property type="molecule type" value="Genomic_DNA"/>
</dbReference>
<evidence type="ECO:0000313" key="17">
    <source>
        <dbReference type="EMBL" id="QJR34218.1"/>
    </source>
</evidence>
<keyword evidence="12" id="KW-0594">Phospholipid biosynthesis</keyword>
<evidence type="ECO:0000256" key="13">
    <source>
        <dbReference type="ARBA" id="ARBA00023264"/>
    </source>
</evidence>
<feature type="transmembrane region" description="Helical" evidence="16">
    <location>
        <begin position="20"/>
        <end position="42"/>
    </location>
</feature>
<evidence type="ECO:0000256" key="7">
    <source>
        <dbReference type="ARBA" id="ARBA00022679"/>
    </source>
</evidence>
<dbReference type="PANTHER" id="PTHR14269">
    <property type="entry name" value="CDP-DIACYLGLYCEROL--GLYCEROL-3-PHOSPHATE 3-PHOSPHATIDYLTRANSFERASE-RELATED"/>
    <property type="match status" value="1"/>
</dbReference>
<feature type="transmembrane region" description="Helical" evidence="16">
    <location>
        <begin position="151"/>
        <end position="172"/>
    </location>
</feature>
<dbReference type="GO" id="GO:0008444">
    <property type="term" value="F:CDP-diacylglycerol-glycerol-3-phosphate 3-phosphatidyltransferase activity"/>
    <property type="evidence" value="ECO:0007669"/>
    <property type="project" value="UniProtKB-EC"/>
</dbReference>
<dbReference type="PROSITE" id="PS00379">
    <property type="entry name" value="CDP_ALCOHOL_P_TRANSF"/>
    <property type="match status" value="1"/>
</dbReference>
<sequence length="177" mass="19475">MAHTETPTVLTVPNLVSTSRVVLAVGFLAMDAVPVRLALIAVASLTDFLDGWIARRTKVASRFGALIDPVADRFFVLCVVIAYVLGDQLTVWQAVVIFFRDIMSLIGWFVARNVSWLRPIRFRARPLGKIVTGLQLLTFIAVLLAPATVDGLVIAVGVLGLVATVDYTLMLWRERVR</sequence>
<dbReference type="EC" id="2.7.8.5" evidence="4"/>
<dbReference type="KEGG" id="ggr:HKW67_01150"/>
<keyword evidence="9 16" id="KW-1133">Transmembrane helix</keyword>
<evidence type="ECO:0000256" key="9">
    <source>
        <dbReference type="ARBA" id="ARBA00022989"/>
    </source>
</evidence>
<keyword evidence="10" id="KW-0443">Lipid metabolism</keyword>
<dbReference type="AlphaFoldDB" id="A0A6M4IK38"/>
<evidence type="ECO:0000256" key="3">
    <source>
        <dbReference type="ARBA" id="ARBA00010441"/>
    </source>
</evidence>
<feature type="transmembrane region" description="Helical" evidence="16">
    <location>
        <begin position="63"/>
        <end position="85"/>
    </location>
</feature>
<keyword evidence="18" id="KW-1185">Reference proteome</keyword>
<feature type="transmembrane region" description="Helical" evidence="16">
    <location>
        <begin position="91"/>
        <end position="114"/>
    </location>
</feature>
<dbReference type="InterPro" id="IPR050324">
    <property type="entry name" value="CDP-alcohol_PTase-I"/>
</dbReference>
<evidence type="ECO:0000313" key="18">
    <source>
        <dbReference type="Proteomes" id="UP000500938"/>
    </source>
</evidence>
<dbReference type="GO" id="GO:0016020">
    <property type="term" value="C:membrane"/>
    <property type="evidence" value="ECO:0007669"/>
    <property type="project" value="UniProtKB-SubCell"/>
</dbReference>
<comment type="catalytic activity">
    <reaction evidence="14">
        <text>a CDP-1,2-diacyl-sn-glycerol + sn-glycerol 3-phosphate = a 1,2-diacyl-sn-glycero-3-phospho-(1'-sn-glycero-3'-phosphate) + CMP + H(+)</text>
        <dbReference type="Rhea" id="RHEA:12593"/>
        <dbReference type="ChEBI" id="CHEBI:15378"/>
        <dbReference type="ChEBI" id="CHEBI:57597"/>
        <dbReference type="ChEBI" id="CHEBI:58332"/>
        <dbReference type="ChEBI" id="CHEBI:60110"/>
        <dbReference type="ChEBI" id="CHEBI:60377"/>
        <dbReference type="EC" id="2.7.8.5"/>
    </reaction>
</comment>
<evidence type="ECO:0000256" key="8">
    <source>
        <dbReference type="ARBA" id="ARBA00022692"/>
    </source>
</evidence>
<evidence type="ECO:0000256" key="14">
    <source>
        <dbReference type="ARBA" id="ARBA00048586"/>
    </source>
</evidence>
<keyword evidence="8 16" id="KW-0812">Transmembrane</keyword>
<proteinExistence type="inferred from homology"/>
<accession>A0A6M4IK38</accession>